<evidence type="ECO:0000313" key="4">
    <source>
        <dbReference type="Proteomes" id="UP000612680"/>
    </source>
</evidence>
<dbReference type="Proteomes" id="UP000612680">
    <property type="component" value="Chromosome"/>
</dbReference>
<gene>
    <name evidence="3" type="ORF">HWI92_23150</name>
</gene>
<keyword evidence="2" id="KW-0732">Signal</keyword>
<feature type="region of interest" description="Disordered" evidence="1">
    <location>
        <begin position="26"/>
        <end position="57"/>
    </location>
</feature>
<proteinExistence type="predicted"/>
<feature type="signal peptide" evidence="2">
    <location>
        <begin position="1"/>
        <end position="17"/>
    </location>
</feature>
<evidence type="ECO:0000256" key="2">
    <source>
        <dbReference type="SAM" id="SignalP"/>
    </source>
</evidence>
<dbReference type="EMBL" id="CP056775">
    <property type="protein sequence ID" value="QRR04322.1"/>
    <property type="molecule type" value="Genomic_DNA"/>
</dbReference>
<protein>
    <submittedName>
        <fullName evidence="3">Collagen-like protein</fullName>
    </submittedName>
</protein>
<evidence type="ECO:0000256" key="1">
    <source>
        <dbReference type="SAM" id="MobiDB-lite"/>
    </source>
</evidence>
<organism evidence="3 4">
    <name type="scientific">Dyadobacter sandarakinus</name>
    <dbReference type="NCBI Taxonomy" id="2747268"/>
    <lineage>
        <taxon>Bacteria</taxon>
        <taxon>Pseudomonadati</taxon>
        <taxon>Bacteroidota</taxon>
        <taxon>Cytophagia</taxon>
        <taxon>Cytophagales</taxon>
        <taxon>Spirosomataceae</taxon>
        <taxon>Dyadobacter</taxon>
    </lineage>
</organism>
<reference evidence="3 4" key="1">
    <citation type="submission" date="2020-06" db="EMBL/GenBank/DDBJ databases">
        <title>Dyadobacter sandarakinus sp. nov., isolated from the soil of the Arctic Yellow River Station.</title>
        <authorList>
            <person name="Zhang Y."/>
            <person name="Peng F."/>
        </authorList>
    </citation>
    <scope>NUCLEOTIDE SEQUENCE [LARGE SCALE GENOMIC DNA]</scope>
    <source>
        <strain evidence="3 4">Q3-56</strain>
    </source>
</reference>
<accession>A0ABX7IDX1</accession>
<sequence length="199" mass="20810">MFKKLLLLAWVSLVVFAVSCKGPEGDVGPAGPKGDTGAAGPQGPAGENTGSGAIVISSGADSTNEEGGYVTGLTGITPAQDSVLQASAVLVYIKSGGVYWPLPGVVLFDDGSTVSNFTFVNGMDGTNFFIQLLQTNWSEDQDTAPVRKFEDVKVVIVPGNLLRMNAEVLKSYEKTIAALGITDKDIISSKKLNLKALKK</sequence>
<keyword evidence="4" id="KW-1185">Reference proteome</keyword>
<dbReference type="PROSITE" id="PS51257">
    <property type="entry name" value="PROKAR_LIPOPROTEIN"/>
    <property type="match status" value="1"/>
</dbReference>
<evidence type="ECO:0000313" key="3">
    <source>
        <dbReference type="EMBL" id="QRR04322.1"/>
    </source>
</evidence>
<name>A0ABX7IDX1_9BACT</name>
<feature type="chain" id="PRO_5046326905" evidence="2">
    <location>
        <begin position="18"/>
        <end position="199"/>
    </location>
</feature>